<organism evidence="8 9">
    <name type="scientific">Thorsellia kenyensis</name>
    <dbReference type="NCBI Taxonomy" id="1549888"/>
    <lineage>
        <taxon>Bacteria</taxon>
        <taxon>Pseudomonadati</taxon>
        <taxon>Pseudomonadota</taxon>
        <taxon>Gammaproteobacteria</taxon>
        <taxon>Enterobacterales</taxon>
        <taxon>Thorselliaceae</taxon>
        <taxon>Thorsellia</taxon>
    </lineage>
</organism>
<keyword evidence="9" id="KW-1185">Reference proteome</keyword>
<dbReference type="RefSeq" id="WP_385876715.1">
    <property type="nucleotide sequence ID" value="NZ_JBHLXE010000070.1"/>
</dbReference>
<feature type="transmembrane region" description="Helical" evidence="7">
    <location>
        <begin position="378"/>
        <end position="398"/>
    </location>
</feature>
<accession>A0ABV6CBF5</accession>
<keyword evidence="5 7" id="KW-1133">Transmembrane helix</keyword>
<reference evidence="8 9" key="1">
    <citation type="submission" date="2024-09" db="EMBL/GenBank/DDBJ databases">
        <authorList>
            <person name="Sun Q."/>
            <person name="Mori K."/>
        </authorList>
    </citation>
    <scope>NUCLEOTIDE SEQUENCE [LARGE SCALE GENOMIC DNA]</scope>
    <source>
        <strain evidence="8 9">CCM 8545</strain>
    </source>
</reference>
<feature type="transmembrane region" description="Helical" evidence="7">
    <location>
        <begin position="410"/>
        <end position="431"/>
    </location>
</feature>
<protein>
    <submittedName>
        <fullName evidence="8">Lipopolysaccharide biosynthesis protein</fullName>
    </submittedName>
</protein>
<feature type="transmembrane region" description="Helical" evidence="7">
    <location>
        <begin position="317"/>
        <end position="340"/>
    </location>
</feature>
<evidence type="ECO:0000256" key="3">
    <source>
        <dbReference type="ARBA" id="ARBA00022475"/>
    </source>
</evidence>
<evidence type="ECO:0000256" key="2">
    <source>
        <dbReference type="ARBA" id="ARBA00007430"/>
    </source>
</evidence>
<dbReference type="PANTHER" id="PTHR30250:SF10">
    <property type="entry name" value="LIPOPOLYSACCHARIDE BIOSYNTHESIS PROTEIN WZXC"/>
    <property type="match status" value="1"/>
</dbReference>
<keyword evidence="4 7" id="KW-0812">Transmembrane</keyword>
<feature type="transmembrane region" description="Helical" evidence="7">
    <location>
        <begin position="282"/>
        <end position="305"/>
    </location>
</feature>
<sequence>MIKQFLKGVSWNLFDKLINQLVYFFVTIYIAKVIGPADFGMIGLLMVFVLLVETTLNNGFSQALIQKNNNATNEDFSTIFICGVILGLLFYLLLYNLLPFLSKLVNKHELIQAGRILLVVVIFNSFTVVPRAKLIIKLNFKTIAIINSFSGLVATLLAVLAINLGFGYWALVLQVLTKSIFSVLLFILLKKSYFRLKFSMESLKELLGFGIYIMLSSIIAFISNNLYLFIVTKNINFTSAGYLSQANSQTNMLSGLVSSVLQGVIFPVFSSVKTDINLLKEIYLRILEITFLISFPLLLGFAAIAKPFTLLFLGNDWEGIIFLIVILSFARVVTPINSLNLSLINAIGKANLTFKIEIIKFPLTISSILLSISFGLNAVVIALLITSYLSFFINAYYFGKILGINAYTQLKIGLIPILSSFMMFSICFYLSQYINDFLSLVILILMGILFYLISMYFLGGKLYISKVIKLFK</sequence>
<dbReference type="PANTHER" id="PTHR30250">
    <property type="entry name" value="PST FAMILY PREDICTED COLANIC ACID TRANSPORTER"/>
    <property type="match status" value="1"/>
</dbReference>
<feature type="transmembrane region" description="Helical" evidence="7">
    <location>
        <begin position="209"/>
        <end position="230"/>
    </location>
</feature>
<feature type="transmembrane region" description="Helical" evidence="7">
    <location>
        <begin position="110"/>
        <end position="130"/>
    </location>
</feature>
<gene>
    <name evidence="8" type="ORF">ACFFIT_05860</name>
</gene>
<dbReference type="Proteomes" id="UP001589758">
    <property type="component" value="Unassembled WGS sequence"/>
</dbReference>
<feature type="transmembrane region" description="Helical" evidence="7">
    <location>
        <begin position="142"/>
        <end position="162"/>
    </location>
</feature>
<comment type="similarity">
    <text evidence="2">Belongs to the polysaccharide synthase family.</text>
</comment>
<dbReference type="Pfam" id="PF13440">
    <property type="entry name" value="Polysacc_synt_3"/>
    <property type="match status" value="1"/>
</dbReference>
<dbReference type="InterPro" id="IPR050833">
    <property type="entry name" value="Poly_Biosynth_Transport"/>
</dbReference>
<feature type="transmembrane region" description="Helical" evidence="7">
    <location>
        <begin position="12"/>
        <end position="31"/>
    </location>
</feature>
<name>A0ABV6CBF5_9GAMM</name>
<comment type="caution">
    <text evidence="8">The sequence shown here is derived from an EMBL/GenBank/DDBJ whole genome shotgun (WGS) entry which is preliminary data.</text>
</comment>
<proteinExistence type="inferred from homology"/>
<evidence type="ECO:0000256" key="6">
    <source>
        <dbReference type="ARBA" id="ARBA00023136"/>
    </source>
</evidence>
<evidence type="ECO:0000313" key="8">
    <source>
        <dbReference type="EMBL" id="MFC0179611.1"/>
    </source>
</evidence>
<feature type="transmembrane region" description="Helical" evidence="7">
    <location>
        <begin position="250"/>
        <end position="270"/>
    </location>
</feature>
<feature type="transmembrane region" description="Helical" evidence="7">
    <location>
        <begin position="352"/>
        <end position="372"/>
    </location>
</feature>
<feature type="transmembrane region" description="Helical" evidence="7">
    <location>
        <begin position="168"/>
        <end position="189"/>
    </location>
</feature>
<feature type="transmembrane region" description="Helical" evidence="7">
    <location>
        <begin position="437"/>
        <end position="459"/>
    </location>
</feature>
<evidence type="ECO:0000313" key="9">
    <source>
        <dbReference type="Proteomes" id="UP001589758"/>
    </source>
</evidence>
<evidence type="ECO:0000256" key="4">
    <source>
        <dbReference type="ARBA" id="ARBA00022692"/>
    </source>
</evidence>
<evidence type="ECO:0000256" key="5">
    <source>
        <dbReference type="ARBA" id="ARBA00022989"/>
    </source>
</evidence>
<keyword evidence="3" id="KW-1003">Cell membrane</keyword>
<dbReference type="CDD" id="cd13127">
    <property type="entry name" value="MATE_tuaB_like"/>
    <property type="match status" value="1"/>
</dbReference>
<dbReference type="EMBL" id="JBHLXE010000070">
    <property type="protein sequence ID" value="MFC0179611.1"/>
    <property type="molecule type" value="Genomic_DNA"/>
</dbReference>
<evidence type="ECO:0000256" key="7">
    <source>
        <dbReference type="SAM" id="Phobius"/>
    </source>
</evidence>
<comment type="subcellular location">
    <subcellularLocation>
        <location evidence="1">Cell membrane</location>
        <topology evidence="1">Multi-pass membrane protein</topology>
    </subcellularLocation>
</comment>
<evidence type="ECO:0000256" key="1">
    <source>
        <dbReference type="ARBA" id="ARBA00004651"/>
    </source>
</evidence>
<feature type="transmembrane region" description="Helical" evidence="7">
    <location>
        <begin position="76"/>
        <end position="98"/>
    </location>
</feature>
<keyword evidence="6 7" id="KW-0472">Membrane</keyword>